<dbReference type="KEGG" id="slt:Slit_2764"/>
<dbReference type="PANTHER" id="PTHR42194:SF1">
    <property type="entry name" value="UPF0276 PROTEIN HI_1600"/>
    <property type="match status" value="1"/>
</dbReference>
<dbReference type="AlphaFoldDB" id="D5CPJ4"/>
<dbReference type="RefSeq" id="WP_013030887.1">
    <property type="nucleotide sequence ID" value="NC_013959.1"/>
</dbReference>
<gene>
    <name evidence="1" type="ordered locus">Slit_2764</name>
</gene>
<keyword evidence="2" id="KW-1185">Reference proteome</keyword>
<dbReference type="InterPro" id="IPR007801">
    <property type="entry name" value="MbnB/TglH/ChrH"/>
</dbReference>
<reference evidence="1 2" key="1">
    <citation type="submission" date="2010-03" db="EMBL/GenBank/DDBJ databases">
        <title>Complete sequence of Sideroxydans lithotrophicus ES-1.</title>
        <authorList>
            <consortium name="US DOE Joint Genome Institute"/>
            <person name="Lucas S."/>
            <person name="Copeland A."/>
            <person name="Lapidus A."/>
            <person name="Cheng J.-F."/>
            <person name="Bruce D."/>
            <person name="Goodwin L."/>
            <person name="Pitluck S."/>
            <person name="Munk A.C."/>
            <person name="Detter J.C."/>
            <person name="Han C."/>
            <person name="Tapia R."/>
            <person name="Larimer F."/>
            <person name="Land M."/>
            <person name="Hauser L."/>
            <person name="Kyrpides N."/>
            <person name="Ivanova N."/>
            <person name="Emerson D."/>
            <person name="Woyke T."/>
        </authorList>
    </citation>
    <scope>NUCLEOTIDE SEQUENCE [LARGE SCALE GENOMIC DNA]</scope>
    <source>
        <strain evidence="1 2">ES-1</strain>
    </source>
</reference>
<dbReference type="STRING" id="580332.Slit_2764"/>
<sequence length="282" mass="31241">MSRPATGMLPSIAGIGLRAPHYREVLETLPRLGWVEVHSENFFGGGAPLHTLRKVREHYPVSLHGVGMGLASTTALDEGHLSSLARLCEDVQPAAVSEHLCWNAVAGMVVNDLLPFPYTREALDHVARRVDQVQERLGRQLLVENLSSYLSFSHSEMTEGEFLAELTQRTGCGILFDVENLFVNVRNLGVDAKAFIEAIPAAAVKEYHLAGYSMRDGCLVDTHDHPVYPEVWQLYESVLRQIGPRPTLIEWDSDIPALPVLMGEAARAQQRLQALEECHAEC</sequence>
<dbReference type="InterPro" id="IPR036237">
    <property type="entry name" value="Xyl_isomerase-like_sf"/>
</dbReference>
<protein>
    <submittedName>
        <fullName evidence="1">Uncharacterized protein</fullName>
    </submittedName>
</protein>
<organism evidence="1 2">
    <name type="scientific">Sideroxydans lithotrophicus (strain ES-1)</name>
    <dbReference type="NCBI Taxonomy" id="580332"/>
    <lineage>
        <taxon>Bacteria</taxon>
        <taxon>Pseudomonadati</taxon>
        <taxon>Pseudomonadota</taxon>
        <taxon>Betaproteobacteria</taxon>
        <taxon>Nitrosomonadales</taxon>
        <taxon>Gallionellaceae</taxon>
        <taxon>Sideroxydans</taxon>
    </lineage>
</organism>
<name>D5CPJ4_SIDLE</name>
<dbReference type="eggNOG" id="COG3220">
    <property type="taxonomic scope" value="Bacteria"/>
</dbReference>
<dbReference type="SUPFAM" id="SSF51658">
    <property type="entry name" value="Xylose isomerase-like"/>
    <property type="match status" value="1"/>
</dbReference>
<evidence type="ECO:0000313" key="1">
    <source>
        <dbReference type="EMBL" id="ADE12989.1"/>
    </source>
</evidence>
<proteinExistence type="predicted"/>
<dbReference type="HOGENOM" id="CLU_064263_0_0_4"/>
<dbReference type="PANTHER" id="PTHR42194">
    <property type="entry name" value="UPF0276 PROTEIN HI_1600"/>
    <property type="match status" value="1"/>
</dbReference>
<dbReference type="EMBL" id="CP001965">
    <property type="protein sequence ID" value="ADE12989.1"/>
    <property type="molecule type" value="Genomic_DNA"/>
</dbReference>
<accession>D5CPJ4</accession>
<evidence type="ECO:0000313" key="2">
    <source>
        <dbReference type="Proteomes" id="UP000001625"/>
    </source>
</evidence>
<dbReference type="Gene3D" id="3.20.20.150">
    <property type="entry name" value="Divalent-metal-dependent TIM barrel enzymes"/>
    <property type="match status" value="1"/>
</dbReference>
<dbReference type="Proteomes" id="UP000001625">
    <property type="component" value="Chromosome"/>
</dbReference>
<dbReference type="NCBIfam" id="NF003818">
    <property type="entry name" value="PRK05409.1"/>
    <property type="match status" value="1"/>
</dbReference>
<dbReference type="Pfam" id="PF05114">
    <property type="entry name" value="MbnB_TglH_ChrH"/>
    <property type="match status" value="1"/>
</dbReference>